<keyword evidence="11" id="KW-0862">Zinc</keyword>
<dbReference type="OrthoDB" id="311800at2759"/>
<dbReference type="GO" id="GO:0031090">
    <property type="term" value="C:organelle membrane"/>
    <property type="evidence" value="ECO:0007669"/>
    <property type="project" value="UniProtKB-ARBA"/>
</dbReference>
<dbReference type="EMBL" id="GG662212">
    <property type="protein sequence ID" value="EAS07676.4"/>
    <property type="molecule type" value="Genomic_DNA"/>
</dbReference>
<dbReference type="SMART" id="SM00647">
    <property type="entry name" value="IBR"/>
    <property type="match status" value="1"/>
</dbReference>
<keyword evidence="8" id="KW-0677">Repeat</keyword>
<feature type="transmembrane region" description="Helical" evidence="14">
    <location>
        <begin position="546"/>
        <end position="562"/>
    </location>
</feature>
<dbReference type="GO" id="GO:0061630">
    <property type="term" value="F:ubiquitin protein ligase activity"/>
    <property type="evidence" value="ECO:0007669"/>
    <property type="project" value="UniProtKB-EC"/>
</dbReference>
<dbReference type="GO" id="GO:0008270">
    <property type="term" value="F:zinc ion binding"/>
    <property type="evidence" value="ECO:0007669"/>
    <property type="project" value="UniProtKB-KW"/>
</dbReference>
<keyword evidence="9" id="KW-0863">Zinc-finger</keyword>
<dbReference type="PROSITE" id="PS51873">
    <property type="entry name" value="TRIAD"/>
    <property type="match status" value="1"/>
</dbReference>
<accession>I7MJZ2</accession>
<protein>
    <recommendedName>
        <fullName evidence="4">RBR-type E3 ubiquitin transferase</fullName>
        <ecNumber evidence="4">2.3.2.31</ecNumber>
    </recommendedName>
</protein>
<dbReference type="eggNOG" id="KOG1815">
    <property type="taxonomic scope" value="Eukaryota"/>
</dbReference>
<dbReference type="PANTHER" id="PTHR11685">
    <property type="entry name" value="RBR FAMILY RING FINGER AND IBR DOMAIN-CONTAINING"/>
    <property type="match status" value="1"/>
</dbReference>
<organism evidence="16 17">
    <name type="scientific">Tetrahymena thermophila (strain SB210)</name>
    <dbReference type="NCBI Taxonomy" id="312017"/>
    <lineage>
        <taxon>Eukaryota</taxon>
        <taxon>Sar</taxon>
        <taxon>Alveolata</taxon>
        <taxon>Ciliophora</taxon>
        <taxon>Intramacronucleata</taxon>
        <taxon>Oligohymenophorea</taxon>
        <taxon>Hymenostomatida</taxon>
        <taxon>Tetrahymenina</taxon>
        <taxon>Tetrahymenidae</taxon>
        <taxon>Tetrahymena</taxon>
    </lineage>
</organism>
<evidence type="ECO:0000313" key="17">
    <source>
        <dbReference type="Proteomes" id="UP000009168"/>
    </source>
</evidence>
<dbReference type="Gene3D" id="3.30.40.10">
    <property type="entry name" value="Zinc/RING finger domain, C3HC4 (zinc finger)"/>
    <property type="match status" value="1"/>
</dbReference>
<dbReference type="FunFam" id="3.30.40.10:FF:000051">
    <property type="entry name" value="RBR-type E3 ubiquitin transferase"/>
    <property type="match status" value="1"/>
</dbReference>
<gene>
    <name evidence="16" type="ORF">TTHERM_00497290</name>
</gene>
<dbReference type="CDD" id="cd20335">
    <property type="entry name" value="BRcat_RBR"/>
    <property type="match status" value="1"/>
</dbReference>
<dbReference type="InParanoid" id="I7MJZ2"/>
<evidence type="ECO:0000256" key="11">
    <source>
        <dbReference type="ARBA" id="ARBA00022833"/>
    </source>
</evidence>
<proteinExistence type="predicted"/>
<evidence type="ECO:0000256" key="5">
    <source>
        <dbReference type="ARBA" id="ARBA00022679"/>
    </source>
</evidence>
<evidence type="ECO:0000256" key="13">
    <source>
        <dbReference type="ARBA" id="ARBA00023136"/>
    </source>
</evidence>
<dbReference type="RefSeq" id="XP_001027918.4">
    <property type="nucleotide sequence ID" value="XM_001027918.4"/>
</dbReference>
<reference evidence="17" key="1">
    <citation type="journal article" date="2006" name="PLoS Biol.">
        <title>Macronuclear genome sequence of the ciliate Tetrahymena thermophila, a model eukaryote.</title>
        <authorList>
            <person name="Eisen J.A."/>
            <person name="Coyne R.S."/>
            <person name="Wu M."/>
            <person name="Wu D."/>
            <person name="Thiagarajan M."/>
            <person name="Wortman J.R."/>
            <person name="Badger J.H."/>
            <person name="Ren Q."/>
            <person name="Amedeo P."/>
            <person name="Jones K.M."/>
            <person name="Tallon L.J."/>
            <person name="Delcher A.L."/>
            <person name="Salzberg S.L."/>
            <person name="Silva J.C."/>
            <person name="Haas B.J."/>
            <person name="Majoros W.H."/>
            <person name="Farzad M."/>
            <person name="Carlton J.M."/>
            <person name="Smith R.K. Jr."/>
            <person name="Garg J."/>
            <person name="Pearlman R.E."/>
            <person name="Karrer K.M."/>
            <person name="Sun L."/>
            <person name="Manning G."/>
            <person name="Elde N.C."/>
            <person name="Turkewitz A.P."/>
            <person name="Asai D.J."/>
            <person name="Wilkes D.E."/>
            <person name="Wang Y."/>
            <person name="Cai H."/>
            <person name="Collins K."/>
            <person name="Stewart B.A."/>
            <person name="Lee S.R."/>
            <person name="Wilamowska K."/>
            <person name="Weinberg Z."/>
            <person name="Ruzzo W.L."/>
            <person name="Wloga D."/>
            <person name="Gaertig J."/>
            <person name="Frankel J."/>
            <person name="Tsao C.-C."/>
            <person name="Gorovsky M.A."/>
            <person name="Keeling P.J."/>
            <person name="Waller R.F."/>
            <person name="Patron N.J."/>
            <person name="Cherry J.M."/>
            <person name="Stover N.A."/>
            <person name="Krieger C.J."/>
            <person name="del Toro C."/>
            <person name="Ryder H.F."/>
            <person name="Williamson S.C."/>
            <person name="Barbeau R.A."/>
            <person name="Hamilton E.P."/>
            <person name="Orias E."/>
        </authorList>
    </citation>
    <scope>NUCLEOTIDE SEQUENCE [LARGE SCALE GENOMIC DNA]</scope>
    <source>
        <strain evidence="17">SB210</strain>
    </source>
</reference>
<keyword evidence="12 14" id="KW-1133">Transmembrane helix</keyword>
<keyword evidence="5" id="KW-0808">Transferase</keyword>
<evidence type="ECO:0000256" key="3">
    <source>
        <dbReference type="ARBA" id="ARBA00004906"/>
    </source>
</evidence>
<comment type="subcellular location">
    <subcellularLocation>
        <location evidence="2">Membrane</location>
        <topology evidence="2">Single-pass membrane protein</topology>
    </subcellularLocation>
</comment>
<feature type="transmembrane region" description="Helical" evidence="14">
    <location>
        <begin position="523"/>
        <end position="540"/>
    </location>
</feature>
<dbReference type="InterPro" id="IPR002867">
    <property type="entry name" value="IBR_dom"/>
</dbReference>
<dbReference type="GeneID" id="7838411"/>
<dbReference type="Pfam" id="PF01485">
    <property type="entry name" value="IBR"/>
    <property type="match status" value="1"/>
</dbReference>
<dbReference type="Gene3D" id="1.20.120.1750">
    <property type="match status" value="1"/>
</dbReference>
<keyword evidence="13 14" id="KW-0472">Membrane</keyword>
<evidence type="ECO:0000256" key="4">
    <source>
        <dbReference type="ARBA" id="ARBA00012251"/>
    </source>
</evidence>
<evidence type="ECO:0000256" key="7">
    <source>
        <dbReference type="ARBA" id="ARBA00022723"/>
    </source>
</evidence>
<keyword evidence="10" id="KW-0833">Ubl conjugation pathway</keyword>
<dbReference type="InterPro" id="IPR001841">
    <property type="entry name" value="Znf_RING"/>
</dbReference>
<feature type="transmembrane region" description="Helical" evidence="14">
    <location>
        <begin position="484"/>
        <end position="511"/>
    </location>
</feature>
<dbReference type="SUPFAM" id="SSF57850">
    <property type="entry name" value="RING/U-box"/>
    <property type="match status" value="3"/>
</dbReference>
<dbReference type="InterPro" id="IPR044066">
    <property type="entry name" value="TRIAD_supradom"/>
</dbReference>
<dbReference type="GO" id="GO:0005737">
    <property type="term" value="C:cytoplasm"/>
    <property type="evidence" value="ECO:0007669"/>
    <property type="project" value="UniProtKB-ARBA"/>
</dbReference>
<dbReference type="InterPro" id="IPR031127">
    <property type="entry name" value="E3_UB_ligase_RBR"/>
</dbReference>
<evidence type="ECO:0000256" key="6">
    <source>
        <dbReference type="ARBA" id="ARBA00022692"/>
    </source>
</evidence>
<keyword evidence="7" id="KW-0479">Metal-binding</keyword>
<comment type="pathway">
    <text evidence="3">Protein modification; protein ubiquitination.</text>
</comment>
<evidence type="ECO:0000256" key="10">
    <source>
        <dbReference type="ARBA" id="ARBA00022786"/>
    </source>
</evidence>
<name>I7MJZ2_TETTS</name>
<sequence length="595" mass="70480">MERQQDVDSLKLPLLHPLLDEQDVQDEAGYQQLQMQQNEEQLFRILNNIQDNQNRIQKLGIYQQQNDNQERNFDESYYQDQKDFAQKRLFIRDSLDLYEKQQTKTITLEANLQEQAIEINKSQIELIFSLVEFGYRLEEAVIITDSSKAAALQDVFEFLDQNPDIKLHAFQEDNHFKPFQSFGVSQKIELCKECNQLQNEHQYILTSQVNENDKQIDSFSTYFRLSDENKILESTQQINFIRENSQGITQFINVDIEDYQNARRLRKLQPKTDKQCQICYEDMELKDIIYFEGQYHDICQSCFQIFLKESIKEGKVLNLSCPHCSEKLTYKFIQKILDRSTFTKYRQFLLDQLLQLDPLMRWCPNVKCGQSIKLNKGYKRKEQCTQCQSLICTECNREYHKGSCNSVFRKEIKKWEDSSDVQRCEICKTVVAKISGCNHMTCKVCGYEWCWLCGNRYDRIHFFSLNPFGCASLQFRSLVGWKLALYKLLILLLCILIFPFLMILTVPIYFVNLCHRQLYYQKTCVKIIIYPLIFIAGLIVQPIADALFFICLIPGLIIYFYQRRKEKKQQIDKSKQKLMKNQIIKNLGIQIEDLA</sequence>
<evidence type="ECO:0000256" key="8">
    <source>
        <dbReference type="ARBA" id="ARBA00022737"/>
    </source>
</evidence>
<evidence type="ECO:0000256" key="1">
    <source>
        <dbReference type="ARBA" id="ARBA00001798"/>
    </source>
</evidence>
<keyword evidence="6 14" id="KW-0812">Transmembrane</keyword>
<evidence type="ECO:0000256" key="2">
    <source>
        <dbReference type="ARBA" id="ARBA00004167"/>
    </source>
</evidence>
<feature type="domain" description="RING-type" evidence="15">
    <location>
        <begin position="272"/>
        <end position="469"/>
    </location>
</feature>
<dbReference type="KEGG" id="tet:TTHERM_00497290"/>
<dbReference type="Proteomes" id="UP000009168">
    <property type="component" value="Unassembled WGS sequence"/>
</dbReference>
<dbReference type="SMART" id="SM00184">
    <property type="entry name" value="RING"/>
    <property type="match status" value="2"/>
</dbReference>
<dbReference type="InterPro" id="IPR013083">
    <property type="entry name" value="Znf_RING/FYVE/PHD"/>
</dbReference>
<evidence type="ECO:0000256" key="12">
    <source>
        <dbReference type="ARBA" id="ARBA00022989"/>
    </source>
</evidence>
<evidence type="ECO:0000259" key="15">
    <source>
        <dbReference type="PROSITE" id="PS51873"/>
    </source>
</evidence>
<evidence type="ECO:0000256" key="14">
    <source>
        <dbReference type="SAM" id="Phobius"/>
    </source>
</evidence>
<dbReference type="AlphaFoldDB" id="I7MJZ2"/>
<keyword evidence="17" id="KW-1185">Reference proteome</keyword>
<dbReference type="EC" id="2.3.2.31" evidence="4"/>
<dbReference type="STRING" id="312017.I7MJZ2"/>
<evidence type="ECO:0000256" key="9">
    <source>
        <dbReference type="ARBA" id="ARBA00022771"/>
    </source>
</evidence>
<dbReference type="Gene3D" id="2.20.25.20">
    <property type="match status" value="1"/>
</dbReference>
<dbReference type="Pfam" id="PF22191">
    <property type="entry name" value="IBR_1"/>
    <property type="match status" value="1"/>
</dbReference>
<dbReference type="CDD" id="cd20336">
    <property type="entry name" value="Rcat_RBR"/>
    <property type="match status" value="1"/>
</dbReference>
<comment type="catalytic activity">
    <reaction evidence="1">
        <text>[E2 ubiquitin-conjugating enzyme]-S-ubiquitinyl-L-cysteine + [acceptor protein]-L-lysine = [E2 ubiquitin-conjugating enzyme]-L-cysteine + [acceptor protein]-N(6)-ubiquitinyl-L-lysine.</text>
        <dbReference type="EC" id="2.3.2.31"/>
    </reaction>
</comment>
<dbReference type="GO" id="GO:0016567">
    <property type="term" value="P:protein ubiquitination"/>
    <property type="evidence" value="ECO:0007669"/>
    <property type="project" value="InterPro"/>
</dbReference>
<evidence type="ECO:0000313" key="16">
    <source>
        <dbReference type="EMBL" id="EAS07676.4"/>
    </source>
</evidence>